<dbReference type="Pfam" id="PF08937">
    <property type="entry name" value="ThsB_TIR"/>
    <property type="match status" value="1"/>
</dbReference>
<dbReference type="EMBL" id="CP021422">
    <property type="protein sequence ID" value="ASB40464.1"/>
    <property type="molecule type" value="Genomic_DNA"/>
</dbReference>
<gene>
    <name evidence="2" type="ORF">ADH66_07180</name>
    <name evidence="3" type="ORF">I5Q82_17245</name>
</gene>
<dbReference type="RefSeq" id="WP_066533986.1">
    <property type="nucleotide sequence ID" value="NZ_CP021422.1"/>
</dbReference>
<name>A0A1Z2XPY3_9FIRM</name>
<dbReference type="Proteomes" id="UP000596035">
    <property type="component" value="Chromosome"/>
</dbReference>
<reference evidence="4" key="2">
    <citation type="submission" date="2017-05" db="EMBL/GenBank/DDBJ databases">
        <title>Improved OligoMM genomes.</title>
        <authorList>
            <person name="Garzetti D."/>
        </authorList>
    </citation>
    <scope>NUCLEOTIDE SEQUENCE [LARGE SCALE GENOMIC DNA]</scope>
    <source>
        <strain evidence="4">KB18</strain>
    </source>
</reference>
<feature type="domain" description="Thoeris protein ThsB TIR-like" evidence="1">
    <location>
        <begin position="8"/>
        <end position="111"/>
    </location>
</feature>
<keyword evidence="4" id="KW-1185">Reference proteome</keyword>
<reference evidence="2" key="1">
    <citation type="journal article" date="2017" name="Genome Announc.">
        <title>High-Quality Whole-Genome Sequences of the Oligo-Mouse-Microbiota Bacterial Community.</title>
        <authorList>
            <person name="Garzetti D."/>
            <person name="Brugiroux S."/>
            <person name="Bunk B."/>
            <person name="Pukall R."/>
            <person name="McCoy K.D."/>
            <person name="Macpherson A.J."/>
            <person name="Stecher B."/>
        </authorList>
    </citation>
    <scope>NUCLEOTIDE SEQUENCE</scope>
    <source>
        <strain evidence="2">KB18</strain>
    </source>
</reference>
<accession>A0A1Z2XPY3</accession>
<evidence type="ECO:0000313" key="4">
    <source>
        <dbReference type="Proteomes" id="UP000196710"/>
    </source>
</evidence>
<proteinExistence type="predicted"/>
<reference evidence="3 5" key="3">
    <citation type="submission" date="2020-11" db="EMBL/GenBank/DDBJ databases">
        <title>Closed and high quality bacterial genomes of the OMM12 community.</title>
        <authorList>
            <person name="Marbouty M."/>
            <person name="Lamy-Besnier Q."/>
            <person name="Debarbieux L."/>
            <person name="Koszul R."/>
        </authorList>
    </citation>
    <scope>NUCLEOTIDE SEQUENCE [LARGE SCALE GENOMIC DNA]</scope>
    <source>
        <strain evidence="3 5">KB18</strain>
    </source>
</reference>
<organism evidence="3 5">
    <name type="scientific">Acutalibacter muris</name>
    <dbReference type="NCBI Taxonomy" id="1796620"/>
    <lineage>
        <taxon>Bacteria</taxon>
        <taxon>Bacillati</taxon>
        <taxon>Bacillota</taxon>
        <taxon>Clostridia</taxon>
        <taxon>Eubacteriales</taxon>
        <taxon>Acutalibacteraceae</taxon>
        <taxon>Acutalibacter</taxon>
    </lineage>
</organism>
<protein>
    <submittedName>
        <fullName evidence="3">TIR domain-containing protein</fullName>
    </submittedName>
</protein>
<dbReference type="Gene3D" id="3.40.50.11200">
    <property type="match status" value="1"/>
</dbReference>
<sequence>MAKKKVCVSFDYEHDKEYYRLLKAWDANPNFDFIFSDCTPKEIQSDAISVVKQVLSTKFGEANYMIAIIGAHSNDRHPDSAQIGYKNWQAYEIAKNNEKGNGLVVVKIDKSYDAPDEAYGIGAEWVNSFNQNDIVTALRKVTK</sequence>
<evidence type="ECO:0000313" key="3">
    <source>
        <dbReference type="EMBL" id="QQR29749.1"/>
    </source>
</evidence>
<dbReference type="AlphaFoldDB" id="A0A1Z2XPY3"/>
<evidence type="ECO:0000259" key="1">
    <source>
        <dbReference type="Pfam" id="PF08937"/>
    </source>
</evidence>
<dbReference type="KEGG" id="amur:ADH66_07180"/>
<evidence type="ECO:0000313" key="2">
    <source>
        <dbReference type="EMBL" id="ASB40464.1"/>
    </source>
</evidence>
<dbReference type="InterPro" id="IPR015032">
    <property type="entry name" value="ThsB__TIR-like_domain"/>
</dbReference>
<dbReference type="Proteomes" id="UP000196710">
    <property type="component" value="Chromosome"/>
</dbReference>
<evidence type="ECO:0000313" key="5">
    <source>
        <dbReference type="Proteomes" id="UP000596035"/>
    </source>
</evidence>
<dbReference type="EMBL" id="CP065321">
    <property type="protein sequence ID" value="QQR29749.1"/>
    <property type="molecule type" value="Genomic_DNA"/>
</dbReference>